<keyword evidence="2" id="KW-1185">Reference proteome</keyword>
<reference evidence="1" key="1">
    <citation type="journal article" date="2022" name="bioRxiv">
        <title>Sequencing and chromosome-scale assembly of the giantPleurodeles waltlgenome.</title>
        <authorList>
            <person name="Brown T."/>
            <person name="Elewa A."/>
            <person name="Iarovenko S."/>
            <person name="Subramanian E."/>
            <person name="Araus A.J."/>
            <person name="Petzold A."/>
            <person name="Susuki M."/>
            <person name="Suzuki K.-i.T."/>
            <person name="Hayashi T."/>
            <person name="Toyoda A."/>
            <person name="Oliveira C."/>
            <person name="Osipova E."/>
            <person name="Leigh N.D."/>
            <person name="Simon A."/>
            <person name="Yun M.H."/>
        </authorList>
    </citation>
    <scope>NUCLEOTIDE SEQUENCE</scope>
    <source>
        <strain evidence="1">20211129_DDA</strain>
        <tissue evidence="1">Liver</tissue>
    </source>
</reference>
<dbReference type="EMBL" id="JANPWB010000005">
    <property type="protein sequence ID" value="KAJ1185053.1"/>
    <property type="molecule type" value="Genomic_DNA"/>
</dbReference>
<gene>
    <name evidence="1" type="ORF">NDU88_001848</name>
</gene>
<sequence>MQGDCHLLEVMLGSTMGKLKAQERGPDQIQTRKRYTIDKKSKACLAQSKTSGYAGKDGWCSVKNLGKPGRSTVIYCRSPRPSDPGRAVGQF</sequence>
<accession>A0AAV7U8C5</accession>
<name>A0AAV7U8C5_PLEWA</name>
<dbReference type="Proteomes" id="UP001066276">
    <property type="component" value="Chromosome 3_1"/>
</dbReference>
<evidence type="ECO:0000313" key="1">
    <source>
        <dbReference type="EMBL" id="KAJ1185053.1"/>
    </source>
</evidence>
<evidence type="ECO:0000313" key="2">
    <source>
        <dbReference type="Proteomes" id="UP001066276"/>
    </source>
</evidence>
<proteinExistence type="predicted"/>
<organism evidence="1 2">
    <name type="scientific">Pleurodeles waltl</name>
    <name type="common">Iberian ribbed newt</name>
    <dbReference type="NCBI Taxonomy" id="8319"/>
    <lineage>
        <taxon>Eukaryota</taxon>
        <taxon>Metazoa</taxon>
        <taxon>Chordata</taxon>
        <taxon>Craniata</taxon>
        <taxon>Vertebrata</taxon>
        <taxon>Euteleostomi</taxon>
        <taxon>Amphibia</taxon>
        <taxon>Batrachia</taxon>
        <taxon>Caudata</taxon>
        <taxon>Salamandroidea</taxon>
        <taxon>Salamandridae</taxon>
        <taxon>Pleurodelinae</taxon>
        <taxon>Pleurodeles</taxon>
    </lineage>
</organism>
<protein>
    <submittedName>
        <fullName evidence="1">Uncharacterized protein</fullName>
    </submittedName>
</protein>
<dbReference type="AlphaFoldDB" id="A0AAV7U8C5"/>
<comment type="caution">
    <text evidence="1">The sequence shown here is derived from an EMBL/GenBank/DDBJ whole genome shotgun (WGS) entry which is preliminary data.</text>
</comment>